<evidence type="ECO:0000313" key="1">
    <source>
        <dbReference type="EMBL" id="KJH40292.1"/>
    </source>
</evidence>
<proteinExistence type="predicted"/>
<sequence length="76" mass="8599">MLNILTGKTLLALRYLYIPNLKLDFVCFFEDIFTVFSSDWTSTSVICFGVCELTIRVTCSSNTTTSQCNDINIDDI</sequence>
<evidence type="ECO:0000313" key="2">
    <source>
        <dbReference type="Proteomes" id="UP000053766"/>
    </source>
</evidence>
<dbReference type="AlphaFoldDB" id="A0A0D8X969"/>
<dbReference type="OrthoDB" id="5875338at2759"/>
<accession>A0A0D8X969</accession>
<organism evidence="1 2">
    <name type="scientific">Dictyocaulus viviparus</name>
    <name type="common">Bovine lungworm</name>
    <dbReference type="NCBI Taxonomy" id="29172"/>
    <lineage>
        <taxon>Eukaryota</taxon>
        <taxon>Metazoa</taxon>
        <taxon>Ecdysozoa</taxon>
        <taxon>Nematoda</taxon>
        <taxon>Chromadorea</taxon>
        <taxon>Rhabditida</taxon>
        <taxon>Rhabditina</taxon>
        <taxon>Rhabditomorpha</taxon>
        <taxon>Strongyloidea</taxon>
        <taxon>Metastrongylidae</taxon>
        <taxon>Dictyocaulus</taxon>
    </lineage>
</organism>
<dbReference type="Proteomes" id="UP000053766">
    <property type="component" value="Unassembled WGS sequence"/>
</dbReference>
<keyword evidence="2" id="KW-1185">Reference proteome</keyword>
<name>A0A0D8X969_DICVI</name>
<reference evidence="1 2" key="1">
    <citation type="submission" date="2013-11" db="EMBL/GenBank/DDBJ databases">
        <title>Draft genome of the bovine lungworm Dictyocaulus viviparus.</title>
        <authorList>
            <person name="Mitreva M."/>
        </authorList>
    </citation>
    <scope>NUCLEOTIDE SEQUENCE [LARGE SCALE GENOMIC DNA]</scope>
    <source>
        <strain evidence="1 2">HannoverDv2000</strain>
    </source>
</reference>
<dbReference type="EMBL" id="KN717409">
    <property type="protein sequence ID" value="KJH40292.1"/>
    <property type="molecule type" value="Genomic_DNA"/>
</dbReference>
<protein>
    <submittedName>
        <fullName evidence="1">Uncharacterized protein</fullName>
    </submittedName>
</protein>
<reference evidence="2" key="2">
    <citation type="journal article" date="2016" name="Sci. Rep.">
        <title>Dictyocaulus viviparus genome, variome and transcriptome elucidate lungworm biology and support future intervention.</title>
        <authorList>
            <person name="McNulty S.N."/>
            <person name="Strube C."/>
            <person name="Rosa B.A."/>
            <person name="Martin J.C."/>
            <person name="Tyagi R."/>
            <person name="Choi Y.J."/>
            <person name="Wang Q."/>
            <person name="Hallsworth Pepin K."/>
            <person name="Zhang X."/>
            <person name="Ozersky P."/>
            <person name="Wilson R.K."/>
            <person name="Sternberg P.W."/>
            <person name="Gasser R.B."/>
            <person name="Mitreva M."/>
        </authorList>
    </citation>
    <scope>NUCLEOTIDE SEQUENCE [LARGE SCALE GENOMIC DNA]</scope>
    <source>
        <strain evidence="2">HannoverDv2000</strain>
    </source>
</reference>
<gene>
    <name evidence="1" type="ORF">DICVIV_13765</name>
</gene>